<evidence type="ECO:0000313" key="7">
    <source>
        <dbReference type="Ensembl" id="ENSBJAP00000006766.1"/>
    </source>
</evidence>
<evidence type="ECO:0000256" key="5">
    <source>
        <dbReference type="SAM" id="MobiDB-lite"/>
    </source>
</evidence>
<proteinExistence type="predicted"/>
<feature type="domain" description="CCHC-type" evidence="6">
    <location>
        <begin position="342"/>
        <end position="357"/>
    </location>
</feature>
<accession>A0A8C0AT76</accession>
<organism evidence="7 8">
    <name type="scientific">Buteo japonicus</name>
    <dbReference type="NCBI Taxonomy" id="224669"/>
    <lineage>
        <taxon>Eukaryota</taxon>
        <taxon>Metazoa</taxon>
        <taxon>Chordata</taxon>
        <taxon>Craniata</taxon>
        <taxon>Vertebrata</taxon>
        <taxon>Euteleostomi</taxon>
        <taxon>Archelosauria</taxon>
        <taxon>Archosauria</taxon>
        <taxon>Dinosauria</taxon>
        <taxon>Saurischia</taxon>
        <taxon>Theropoda</taxon>
        <taxon>Coelurosauria</taxon>
        <taxon>Aves</taxon>
        <taxon>Neognathae</taxon>
        <taxon>Neoaves</taxon>
        <taxon>Telluraves</taxon>
        <taxon>Accipitrimorphae</taxon>
        <taxon>Accipitriformes</taxon>
        <taxon>Accipitridae</taxon>
        <taxon>Accipitrinae</taxon>
        <taxon>Buteo</taxon>
    </lineage>
</organism>
<name>A0A8C0AT76_9AVES</name>
<sequence>MTLPDGSVKGTLEPEKASPPILPRNPEKEIRPIKLSTGLYPPLPDDDDNWSEPPRGDISLEKEKPPPSYNVAEDLGCDLRSYWREIHKKAASEGVVVPHAYPVIVRANDPNEWNPLSWDLIKEVRKSVHNYGLMAPFTKALLDNIFGAQLLTPYDCDQLASMLLKPTQKMLWRDRWRGLCEEVAIKNLDRPDDDPMKAIGMDHLIGTGKFTDPRLQARFPIEALRTASVMAFKAMMTLPEEGRNVTSFMQIKQGPQELYTSFVDRLRDAVTKQVSSVEAQNALALKLAVENANADCKKLLMALPRDASLVDMVEACNKVGTTSFQMTALAEVFVVALRGDKKCYNCGKPGHLKAQCRAKGKLRQNHSQYR</sequence>
<dbReference type="Gene3D" id="4.10.60.10">
    <property type="entry name" value="Zinc finger, CCHC-type"/>
    <property type="match status" value="1"/>
</dbReference>
<feature type="region of interest" description="Disordered" evidence="5">
    <location>
        <begin position="1"/>
        <end position="69"/>
    </location>
</feature>
<dbReference type="Pfam" id="PF19317">
    <property type="entry name" value="Gag_p24_C"/>
    <property type="match status" value="1"/>
</dbReference>
<evidence type="ECO:0000256" key="1">
    <source>
        <dbReference type="ARBA" id="ARBA00022723"/>
    </source>
</evidence>
<dbReference type="InterPro" id="IPR008919">
    <property type="entry name" value="Retrov_capsid_N"/>
</dbReference>
<evidence type="ECO:0000259" key="6">
    <source>
        <dbReference type="PROSITE" id="PS50158"/>
    </source>
</evidence>
<dbReference type="Gene3D" id="1.10.375.10">
    <property type="entry name" value="Human Immunodeficiency Virus Type 1 Capsid Protein"/>
    <property type="match status" value="1"/>
</dbReference>
<dbReference type="InterPro" id="IPR008916">
    <property type="entry name" value="Retrov_capsid_C"/>
</dbReference>
<dbReference type="InterPro" id="IPR045345">
    <property type="entry name" value="Gag_p24_C"/>
</dbReference>
<dbReference type="PROSITE" id="PS50158">
    <property type="entry name" value="ZF_CCHC"/>
    <property type="match status" value="1"/>
</dbReference>
<dbReference type="AlphaFoldDB" id="A0A8C0AT76"/>
<dbReference type="SUPFAM" id="SSF57756">
    <property type="entry name" value="Retrovirus zinc finger-like domains"/>
    <property type="match status" value="1"/>
</dbReference>
<evidence type="ECO:0000313" key="8">
    <source>
        <dbReference type="Proteomes" id="UP000694555"/>
    </source>
</evidence>
<keyword evidence="2 4" id="KW-0863">Zinc-finger</keyword>
<keyword evidence="1" id="KW-0479">Metal-binding</keyword>
<evidence type="ECO:0000256" key="2">
    <source>
        <dbReference type="ARBA" id="ARBA00022771"/>
    </source>
</evidence>
<dbReference type="Pfam" id="PF00607">
    <property type="entry name" value="Gag_p24"/>
    <property type="match status" value="1"/>
</dbReference>
<dbReference type="InterPro" id="IPR001878">
    <property type="entry name" value="Znf_CCHC"/>
</dbReference>
<dbReference type="SUPFAM" id="SSF47353">
    <property type="entry name" value="Retrovirus capsid dimerization domain-like"/>
    <property type="match status" value="1"/>
</dbReference>
<dbReference type="SMART" id="SM00343">
    <property type="entry name" value="ZnF_C2HC"/>
    <property type="match status" value="1"/>
</dbReference>
<dbReference type="GO" id="GO:0016032">
    <property type="term" value="P:viral process"/>
    <property type="evidence" value="ECO:0007669"/>
    <property type="project" value="InterPro"/>
</dbReference>
<dbReference type="PANTHER" id="PTHR40389">
    <property type="entry name" value="ENDOGENOUS RETROVIRUS GROUP K MEMBER 24 GAG POLYPROTEIN-RELATED"/>
    <property type="match status" value="1"/>
</dbReference>
<reference evidence="7" key="1">
    <citation type="submission" date="2025-08" db="UniProtKB">
        <authorList>
            <consortium name="Ensembl"/>
        </authorList>
    </citation>
    <scope>IDENTIFICATION</scope>
</reference>
<dbReference type="InterPro" id="IPR050195">
    <property type="entry name" value="Primate_lentivir_Gag_pol-like"/>
</dbReference>
<feature type="compositionally biased region" description="Basic and acidic residues" evidence="5">
    <location>
        <begin position="54"/>
        <end position="65"/>
    </location>
</feature>
<dbReference type="SUPFAM" id="SSF47943">
    <property type="entry name" value="Retrovirus capsid protein, N-terminal core domain"/>
    <property type="match status" value="1"/>
</dbReference>
<evidence type="ECO:0000256" key="4">
    <source>
        <dbReference type="PROSITE-ProRule" id="PRU00047"/>
    </source>
</evidence>
<dbReference type="Pfam" id="PF00098">
    <property type="entry name" value="zf-CCHC"/>
    <property type="match status" value="1"/>
</dbReference>
<dbReference type="Ensembl" id="ENSBJAT00000006965.1">
    <property type="protein sequence ID" value="ENSBJAP00000006766.1"/>
    <property type="gene ID" value="ENSBJAG00000004835.1"/>
</dbReference>
<keyword evidence="3" id="KW-0862">Zinc</keyword>
<dbReference type="GO" id="GO:0003676">
    <property type="term" value="F:nucleic acid binding"/>
    <property type="evidence" value="ECO:0007669"/>
    <property type="project" value="InterPro"/>
</dbReference>
<dbReference type="Proteomes" id="UP000694555">
    <property type="component" value="Unplaced"/>
</dbReference>
<dbReference type="Gene3D" id="1.10.1200.30">
    <property type="match status" value="1"/>
</dbReference>
<dbReference type="GO" id="GO:0008270">
    <property type="term" value="F:zinc ion binding"/>
    <property type="evidence" value="ECO:0007669"/>
    <property type="project" value="UniProtKB-KW"/>
</dbReference>
<keyword evidence="8" id="KW-1185">Reference proteome</keyword>
<dbReference type="InterPro" id="IPR036875">
    <property type="entry name" value="Znf_CCHC_sf"/>
</dbReference>
<evidence type="ECO:0000256" key="3">
    <source>
        <dbReference type="ARBA" id="ARBA00022833"/>
    </source>
</evidence>
<reference evidence="7" key="2">
    <citation type="submission" date="2025-09" db="UniProtKB">
        <authorList>
            <consortium name="Ensembl"/>
        </authorList>
    </citation>
    <scope>IDENTIFICATION</scope>
</reference>
<dbReference type="PANTHER" id="PTHR40389:SF3">
    <property type="entry name" value="IGE-BINDING PROTEIN"/>
    <property type="match status" value="1"/>
</dbReference>
<protein>
    <recommendedName>
        <fullName evidence="6">CCHC-type domain-containing protein</fullName>
    </recommendedName>
</protein>